<feature type="non-terminal residue" evidence="1">
    <location>
        <position position="122"/>
    </location>
</feature>
<dbReference type="Proteomes" id="UP000031036">
    <property type="component" value="Unassembled WGS sequence"/>
</dbReference>
<gene>
    <name evidence="1" type="ORF">Tcan_01598</name>
</gene>
<dbReference type="EMBL" id="JPKZ01001124">
    <property type="protein sequence ID" value="KHN83896.1"/>
    <property type="molecule type" value="Genomic_DNA"/>
</dbReference>
<evidence type="ECO:0000313" key="1">
    <source>
        <dbReference type="EMBL" id="KHN83896.1"/>
    </source>
</evidence>
<organism evidence="1 2">
    <name type="scientific">Toxocara canis</name>
    <name type="common">Canine roundworm</name>
    <dbReference type="NCBI Taxonomy" id="6265"/>
    <lineage>
        <taxon>Eukaryota</taxon>
        <taxon>Metazoa</taxon>
        <taxon>Ecdysozoa</taxon>
        <taxon>Nematoda</taxon>
        <taxon>Chromadorea</taxon>
        <taxon>Rhabditida</taxon>
        <taxon>Spirurina</taxon>
        <taxon>Ascaridomorpha</taxon>
        <taxon>Ascaridoidea</taxon>
        <taxon>Toxocaridae</taxon>
        <taxon>Toxocara</taxon>
    </lineage>
</organism>
<comment type="caution">
    <text evidence="1">The sequence shown here is derived from an EMBL/GenBank/DDBJ whole genome shotgun (WGS) entry which is preliminary data.</text>
</comment>
<name>A0A0B2VK63_TOXCA</name>
<sequence>MRTVIPLAGFQIPLLHLLPRSDHFTRFPSLWETVKWVKCRGTIGSWSDRWIISAFQRYRQFRPHYCLLLHTALLKRYSDITEGSWKRRGRPIDHGPTVRIPSTTRRECTPIARLKRIGSVVQ</sequence>
<dbReference type="AlphaFoldDB" id="A0A0B2VK63"/>
<evidence type="ECO:0000313" key="2">
    <source>
        <dbReference type="Proteomes" id="UP000031036"/>
    </source>
</evidence>
<protein>
    <submittedName>
        <fullName evidence="1">Uncharacterized protein</fullName>
    </submittedName>
</protein>
<keyword evidence="2" id="KW-1185">Reference proteome</keyword>
<proteinExistence type="predicted"/>
<accession>A0A0B2VK63</accession>
<reference evidence="1 2" key="1">
    <citation type="submission" date="2014-11" db="EMBL/GenBank/DDBJ databases">
        <title>Genetic blueprint of the zoonotic pathogen Toxocara canis.</title>
        <authorList>
            <person name="Zhu X.-Q."/>
            <person name="Korhonen P.K."/>
            <person name="Cai H."/>
            <person name="Young N.D."/>
            <person name="Nejsum P."/>
            <person name="von Samson-Himmelstjerna G."/>
            <person name="Boag P.R."/>
            <person name="Tan P."/>
            <person name="Li Q."/>
            <person name="Min J."/>
            <person name="Yang Y."/>
            <person name="Wang X."/>
            <person name="Fang X."/>
            <person name="Hall R.S."/>
            <person name="Hofmann A."/>
            <person name="Sternberg P.W."/>
            <person name="Jex A.R."/>
            <person name="Gasser R.B."/>
        </authorList>
    </citation>
    <scope>NUCLEOTIDE SEQUENCE [LARGE SCALE GENOMIC DNA]</scope>
    <source>
        <strain evidence="1">PN_DK_2014</strain>
    </source>
</reference>